<dbReference type="EMBL" id="CM042885">
    <property type="protein sequence ID" value="KAI4367601.1"/>
    <property type="molecule type" value="Genomic_DNA"/>
</dbReference>
<sequence length="95" mass="10286">MAKKGAERVGKVLEVVKAEEKEKFSEADHDGRRSYTLCFGDSVNQITTVRFSFVRGLVLSAVRSCWGQKIPPAPDVTVSISTTSTLAVSVFSSCS</sequence>
<proteinExistence type="predicted"/>
<gene>
    <name evidence="1" type="ORF">MLD38_023322</name>
</gene>
<protein>
    <submittedName>
        <fullName evidence="1">Uncharacterized protein</fullName>
    </submittedName>
</protein>
<evidence type="ECO:0000313" key="2">
    <source>
        <dbReference type="Proteomes" id="UP001057402"/>
    </source>
</evidence>
<keyword evidence="2" id="KW-1185">Reference proteome</keyword>
<dbReference type="Proteomes" id="UP001057402">
    <property type="component" value="Chromosome 6"/>
</dbReference>
<organism evidence="1 2">
    <name type="scientific">Melastoma candidum</name>
    <dbReference type="NCBI Taxonomy" id="119954"/>
    <lineage>
        <taxon>Eukaryota</taxon>
        <taxon>Viridiplantae</taxon>
        <taxon>Streptophyta</taxon>
        <taxon>Embryophyta</taxon>
        <taxon>Tracheophyta</taxon>
        <taxon>Spermatophyta</taxon>
        <taxon>Magnoliopsida</taxon>
        <taxon>eudicotyledons</taxon>
        <taxon>Gunneridae</taxon>
        <taxon>Pentapetalae</taxon>
        <taxon>rosids</taxon>
        <taxon>malvids</taxon>
        <taxon>Myrtales</taxon>
        <taxon>Melastomataceae</taxon>
        <taxon>Melastomatoideae</taxon>
        <taxon>Melastomateae</taxon>
        <taxon>Melastoma</taxon>
    </lineage>
</organism>
<comment type="caution">
    <text evidence="1">The sequence shown here is derived from an EMBL/GenBank/DDBJ whole genome shotgun (WGS) entry which is preliminary data.</text>
</comment>
<reference evidence="2" key="1">
    <citation type="journal article" date="2023" name="Front. Plant Sci.">
        <title>Chromosomal-level genome assembly of Melastoma candidum provides insights into trichome evolution.</title>
        <authorList>
            <person name="Zhong Y."/>
            <person name="Wu W."/>
            <person name="Sun C."/>
            <person name="Zou P."/>
            <person name="Liu Y."/>
            <person name="Dai S."/>
            <person name="Zhou R."/>
        </authorList>
    </citation>
    <scope>NUCLEOTIDE SEQUENCE [LARGE SCALE GENOMIC DNA]</scope>
</reference>
<accession>A0ACB9QM34</accession>
<evidence type="ECO:0000313" key="1">
    <source>
        <dbReference type="EMBL" id="KAI4367601.1"/>
    </source>
</evidence>
<name>A0ACB9QM34_9MYRT</name>